<evidence type="ECO:0000313" key="2">
    <source>
        <dbReference type="EMBL" id="CAI9967977.1"/>
    </source>
</evidence>
<feature type="transmembrane region" description="Helical" evidence="1">
    <location>
        <begin position="1034"/>
        <end position="1054"/>
    </location>
</feature>
<name>A0AA86UWX4_9EUKA</name>
<reference evidence="2" key="1">
    <citation type="submission" date="2023-06" db="EMBL/GenBank/DDBJ databases">
        <authorList>
            <person name="Kurt Z."/>
        </authorList>
    </citation>
    <scope>NUCLEOTIDE SEQUENCE</scope>
</reference>
<dbReference type="EMBL" id="CAXDID020000044">
    <property type="protein sequence ID" value="CAL6001653.1"/>
    <property type="molecule type" value="Genomic_DNA"/>
</dbReference>
<evidence type="ECO:0000256" key="1">
    <source>
        <dbReference type="SAM" id="Phobius"/>
    </source>
</evidence>
<evidence type="ECO:0008006" key="5">
    <source>
        <dbReference type="Google" id="ProtNLM"/>
    </source>
</evidence>
<evidence type="ECO:0000313" key="4">
    <source>
        <dbReference type="Proteomes" id="UP001642409"/>
    </source>
</evidence>
<comment type="caution">
    <text evidence="2">The sequence shown here is derived from an EMBL/GenBank/DDBJ whole genome shotgun (WGS) entry which is preliminary data.</text>
</comment>
<reference evidence="3 4" key="2">
    <citation type="submission" date="2024-07" db="EMBL/GenBank/DDBJ databases">
        <authorList>
            <person name="Akdeniz Z."/>
        </authorList>
    </citation>
    <scope>NUCLEOTIDE SEQUENCE [LARGE SCALE GENOMIC DNA]</scope>
</reference>
<keyword evidence="1" id="KW-1133">Transmembrane helix</keyword>
<protein>
    <recommendedName>
        <fullName evidence="5">Transmembrane protein</fullName>
    </recommendedName>
</protein>
<dbReference type="EMBL" id="CATOUU010001031">
    <property type="protein sequence ID" value="CAI9967977.1"/>
    <property type="molecule type" value="Genomic_DNA"/>
</dbReference>
<keyword evidence="4" id="KW-1185">Reference proteome</keyword>
<sequence length="1299" mass="151943">MSFENMTRLQELNISKEFSRLSALSRLNLIINPHFNYSDDLVKDAKEFINFLNTAQPDLQNFFQVQFDFLNYSLNKYNDFFTKIQNNLTFPYLQSQTYTVENEKNIFHFVVNGTKSDKYDLHFTSPVPLQKISKDVVILLNDFTDSYSVLKTLHESASIYDRIWFYKVTSETKVKNIIQQIYKRNYISLQATLNSYYEISKYIEQTISNLYVSNIIIKQIVQQVIKDSEGSKYNIQFEKNLMMSSQYEIIMFVFGQSNIILQTQNQFNDGNVHIFYIDSSEQSDNRLIQNKNNQFNLIFKNQSDFLKNQLPTIVKILNQLYISVNNEVGSVNDSVVVARSLYQNNEYIGMLVIKPNIFNTFSDTIMNSLDGISGTTLKIRMMEQQHSIINQFFQFMPSISYQETQGEALIQLLPFQLNPQPQINFNDVISTTLGTVIKFTNYSTNLYVQNIQGFYQMQITRKEFAINVALSSSTLTTLTRNRYSTEDCVPPQELIIVQQNLDVEQLRNFSKQTYQKTTNNCLVTDYNGSCIVKNSAELIPEVKQKIASAFKTNVPVLCPTQFTSTIFQLYLGSDELIQKIQNSPEFGDVSILLSDYNLLKEAILNVDQTKIDYIRLKYMNIIPIKQKQYLSQDTCVLVKNDNNYVSSTHYNSLQGLQVVSPNIIYALYISSWEIMHFARFIPQLEKLLTNKKIVGIYFGHTWFSDEDVDYASLYEQIKQVENKFVQNQERKIVNELCADIARIYNTHYFMFSTNPTYNQLIQNEHHKSNVDGTNGKFKLSIINKQIFLTKPIITKNKSLVGTPHVQGYLTIQLKKYYFFALFLNQIQYDLPGSSTSQYNFIIDNTCSIVYSDGQYEFQIKQLLINFGYITESLINLTGQNVQQICTKNNKFWDTAYQRSLNNEFTLIIKNNITRFSRLLIDEDYNNSAVYDRTIIINATSEYFKSGQIYIKEFSILNEFLVIAQNLQIPDSPNYKTLTQKQIDLVNYQKNIPQNLTLLDIIYPNITTRSQRIQQSIYRISISEQKQQNFVHNKYFWALLISVTTLILSFITVLLSKQKYNTFSQIIDISYNTQLSLTLPLFTDYNDNYLFDLSLTTELSEYSLKPLRLNMNYIFYEDINKYQKDNLNQIEQTLSCQNILNLVSCTPKQENFRSFTIYCTQQQYSSFIILQSNLESWIPKQLQLFKFDCKLRASMRSYCVPTQKMFTVNQRNVSKLATRIQTQIQSRAYSKAVSQCPSRQELVDTIDDIPIWFDDTDQYYKRDNPNAYFIELFDVQYPCQYIQNNMDILLNMSVQLMLQQ</sequence>
<organism evidence="2">
    <name type="scientific">Hexamita inflata</name>
    <dbReference type="NCBI Taxonomy" id="28002"/>
    <lineage>
        <taxon>Eukaryota</taxon>
        <taxon>Metamonada</taxon>
        <taxon>Diplomonadida</taxon>
        <taxon>Hexamitidae</taxon>
        <taxon>Hexamitinae</taxon>
        <taxon>Hexamita</taxon>
    </lineage>
</organism>
<gene>
    <name evidence="3" type="ORF">HINF_LOCUS17540</name>
    <name evidence="2" type="ORF">HINF_LOCUS55622</name>
</gene>
<evidence type="ECO:0000313" key="3">
    <source>
        <dbReference type="EMBL" id="CAL6001653.1"/>
    </source>
</evidence>
<proteinExistence type="predicted"/>
<accession>A0AA86UWX4</accession>
<dbReference type="Proteomes" id="UP001642409">
    <property type="component" value="Unassembled WGS sequence"/>
</dbReference>
<keyword evidence="1" id="KW-0812">Transmembrane</keyword>
<keyword evidence="1" id="KW-0472">Membrane</keyword>